<dbReference type="VEuPathDB" id="FungiDB:BO71DRAFT_487625"/>
<keyword evidence="2" id="KW-1185">Reference proteome</keyword>
<dbReference type="PANTHER" id="PTHR35340">
    <property type="entry name" value="PQQ ENZYME REPEAT PROTEIN-RELATED"/>
    <property type="match status" value="1"/>
</dbReference>
<dbReference type="OrthoDB" id="5377172at2759"/>
<proteinExistence type="predicted"/>
<name>A0A319CXJ3_9EURO</name>
<dbReference type="InterPro" id="IPR053143">
    <property type="entry name" value="Arylsulfate_ST"/>
</dbReference>
<dbReference type="Proteomes" id="UP000247810">
    <property type="component" value="Unassembled WGS sequence"/>
</dbReference>
<gene>
    <name evidence="1" type="ORF">BO71DRAFT_487625</name>
</gene>
<evidence type="ECO:0000313" key="2">
    <source>
        <dbReference type="Proteomes" id="UP000247810"/>
    </source>
</evidence>
<sequence length="497" mass="55861">MAEEGMEKLFVRALGAEAEMRCSLRQQRIMPTEPSYNPPPPKFNINWNGETLEPGVILLEPRNFDGVNATKQAGPLIMTSFGDLVWNGPIADDSESYEYANFRVQALNGAQYLTYWYGYRQEGINASTGYGDVTFLDSSYETKYTVCPKLGLNTLNTAVHSCDIDYNEQAVTPWGTLLVTAYNLTQVDRTSVNGSADGWVLDSQIHEIDITTSESIRKWSALDHLPLNASQLPITDNASEASNAWDYVHINSVSAYDRNLLVNARHTWEVYTVNRKDGDIMWTFNGETGGDWGIVPEESLFRWQYHTRVRDFGEDFVIFSMFVNHKLCWRKWHVRHRSHRGPLWSDGFGSMDYLPDMQNSTTRFLSYGQLPLLREFKVGPGANVTDLKWEARYGDDNEVVGYRAYKGAWTGSPSQEPKLSVLANGTLFVSWNGATDVDAWNVYQQASSNDTTLALVSISQYRGFETEIDAGTTGCFMVEPVVPTGLTSVNSTVVCSE</sequence>
<dbReference type="InterPro" id="IPR039535">
    <property type="entry name" value="ASST-like"/>
</dbReference>
<dbReference type="Pfam" id="PF14269">
    <property type="entry name" value="Arylsulfotran_2"/>
    <property type="match status" value="1"/>
</dbReference>
<accession>A0A319CXJ3</accession>
<reference evidence="1 2" key="1">
    <citation type="submission" date="2018-02" db="EMBL/GenBank/DDBJ databases">
        <title>The genomes of Aspergillus section Nigri reveals drivers in fungal speciation.</title>
        <authorList>
            <consortium name="DOE Joint Genome Institute"/>
            <person name="Vesth T.C."/>
            <person name="Nybo J."/>
            <person name="Theobald S."/>
            <person name="Brandl J."/>
            <person name="Frisvad J.C."/>
            <person name="Nielsen K.F."/>
            <person name="Lyhne E.K."/>
            <person name="Kogle M.E."/>
            <person name="Kuo A."/>
            <person name="Riley R."/>
            <person name="Clum A."/>
            <person name="Nolan M."/>
            <person name="Lipzen A."/>
            <person name="Salamov A."/>
            <person name="Henrissat B."/>
            <person name="Wiebenga A."/>
            <person name="De vries R.P."/>
            <person name="Grigoriev I.V."/>
            <person name="Mortensen U.H."/>
            <person name="Andersen M.R."/>
            <person name="Baker S.E."/>
        </authorList>
    </citation>
    <scope>NUCLEOTIDE SEQUENCE [LARGE SCALE GENOMIC DNA]</scope>
    <source>
        <strain evidence="1 2">CBS 707.79</strain>
    </source>
</reference>
<dbReference type="PANTHER" id="PTHR35340:SF6">
    <property type="entry name" value="ASST-DOMAIN-CONTAINING PROTEIN"/>
    <property type="match status" value="1"/>
</dbReference>
<dbReference type="STRING" id="1448320.A0A319CXJ3"/>
<evidence type="ECO:0000313" key="1">
    <source>
        <dbReference type="EMBL" id="PYH89814.1"/>
    </source>
</evidence>
<organism evidence="1 2">
    <name type="scientific">Aspergillus ellipticus CBS 707.79</name>
    <dbReference type="NCBI Taxonomy" id="1448320"/>
    <lineage>
        <taxon>Eukaryota</taxon>
        <taxon>Fungi</taxon>
        <taxon>Dikarya</taxon>
        <taxon>Ascomycota</taxon>
        <taxon>Pezizomycotina</taxon>
        <taxon>Eurotiomycetes</taxon>
        <taxon>Eurotiomycetidae</taxon>
        <taxon>Eurotiales</taxon>
        <taxon>Aspergillaceae</taxon>
        <taxon>Aspergillus</taxon>
        <taxon>Aspergillus subgen. Circumdati</taxon>
    </lineage>
</organism>
<dbReference type="AlphaFoldDB" id="A0A319CXJ3"/>
<protein>
    <recommendedName>
        <fullName evidence="3">ASST-domain-containing protein</fullName>
    </recommendedName>
</protein>
<evidence type="ECO:0008006" key="3">
    <source>
        <dbReference type="Google" id="ProtNLM"/>
    </source>
</evidence>
<dbReference type="EMBL" id="KZ826009">
    <property type="protein sequence ID" value="PYH89814.1"/>
    <property type="molecule type" value="Genomic_DNA"/>
</dbReference>